<dbReference type="GO" id="GO:0005737">
    <property type="term" value="C:cytoplasm"/>
    <property type="evidence" value="ECO:0007669"/>
    <property type="project" value="TreeGrafter"/>
</dbReference>
<evidence type="ECO:0000313" key="6">
    <source>
        <dbReference type="Proteomes" id="UP000606974"/>
    </source>
</evidence>
<dbReference type="Proteomes" id="UP000606974">
    <property type="component" value="Unassembled WGS sequence"/>
</dbReference>
<dbReference type="GO" id="GO:0007188">
    <property type="term" value="P:adenylate cyclase-modulating G protein-coupled receptor signaling pathway"/>
    <property type="evidence" value="ECO:0007669"/>
    <property type="project" value="TreeGrafter"/>
</dbReference>
<dbReference type="PANTHER" id="PTHR10218">
    <property type="entry name" value="GTP-BINDING PROTEIN ALPHA SUBUNIT"/>
    <property type="match status" value="1"/>
</dbReference>
<dbReference type="GO" id="GO:0003924">
    <property type="term" value="F:GTPase activity"/>
    <property type="evidence" value="ECO:0007669"/>
    <property type="project" value="InterPro"/>
</dbReference>
<proteinExistence type="predicted"/>
<dbReference type="AlphaFoldDB" id="A0A8H7DZA9"/>
<evidence type="ECO:0000256" key="2">
    <source>
        <dbReference type="ARBA" id="ARBA00022741"/>
    </source>
</evidence>
<dbReference type="OrthoDB" id="5817230at2759"/>
<dbReference type="GO" id="GO:0031683">
    <property type="term" value="F:G-protein beta/gamma-subunit complex binding"/>
    <property type="evidence" value="ECO:0007669"/>
    <property type="project" value="InterPro"/>
</dbReference>
<dbReference type="Gene3D" id="3.40.50.300">
    <property type="entry name" value="P-loop containing nucleotide triphosphate hydrolases"/>
    <property type="match status" value="1"/>
</dbReference>
<dbReference type="SUPFAM" id="SSF52540">
    <property type="entry name" value="P-loop containing nucleoside triphosphate hydrolases"/>
    <property type="match status" value="1"/>
</dbReference>
<dbReference type="InterPro" id="IPR001019">
    <property type="entry name" value="Gprotein_alpha_su"/>
</dbReference>
<name>A0A8H7DZA9_9EURO</name>
<keyword evidence="6" id="KW-1185">Reference proteome</keyword>
<dbReference type="GO" id="GO:0001664">
    <property type="term" value="F:G protein-coupled receptor binding"/>
    <property type="evidence" value="ECO:0007669"/>
    <property type="project" value="TreeGrafter"/>
</dbReference>
<evidence type="ECO:0000256" key="4">
    <source>
        <dbReference type="ARBA" id="ARBA00023224"/>
    </source>
</evidence>
<dbReference type="GO" id="GO:0046872">
    <property type="term" value="F:metal ion binding"/>
    <property type="evidence" value="ECO:0007669"/>
    <property type="project" value="UniProtKB-KW"/>
</dbReference>
<keyword evidence="2" id="KW-0547">Nucleotide-binding</keyword>
<comment type="caution">
    <text evidence="5">The sequence shown here is derived from an EMBL/GenBank/DDBJ whole genome shotgun (WGS) entry which is preliminary data.</text>
</comment>
<dbReference type="EMBL" id="JAACFV010000192">
    <property type="protein sequence ID" value="KAF7503185.1"/>
    <property type="molecule type" value="Genomic_DNA"/>
</dbReference>
<evidence type="ECO:0000256" key="1">
    <source>
        <dbReference type="ARBA" id="ARBA00022723"/>
    </source>
</evidence>
<dbReference type="GO" id="GO:0005834">
    <property type="term" value="C:heterotrimeric G-protein complex"/>
    <property type="evidence" value="ECO:0007669"/>
    <property type="project" value="TreeGrafter"/>
</dbReference>
<gene>
    <name evidence="5" type="ORF">GJ744_004218</name>
</gene>
<sequence length="94" mass="10924">MQEALTLWDSIVNGNWFTKTTFILCLTKQAKLAAKMKHSPLALYIPHIVPSDLPDLDSATNYIKHRFLSLRQAPESRPIPWFCQIFQRRKIGKQ</sequence>
<dbReference type="GO" id="GO:0005525">
    <property type="term" value="F:GTP binding"/>
    <property type="evidence" value="ECO:0007669"/>
    <property type="project" value="UniProtKB-KW"/>
</dbReference>
<dbReference type="InterPro" id="IPR027417">
    <property type="entry name" value="P-loop_NTPase"/>
</dbReference>
<evidence type="ECO:0000256" key="3">
    <source>
        <dbReference type="ARBA" id="ARBA00023134"/>
    </source>
</evidence>
<accession>A0A8H7DZA9</accession>
<keyword evidence="3" id="KW-0342">GTP-binding</keyword>
<organism evidence="5 6">
    <name type="scientific">Endocarpon pusillum</name>
    <dbReference type="NCBI Taxonomy" id="364733"/>
    <lineage>
        <taxon>Eukaryota</taxon>
        <taxon>Fungi</taxon>
        <taxon>Dikarya</taxon>
        <taxon>Ascomycota</taxon>
        <taxon>Pezizomycotina</taxon>
        <taxon>Eurotiomycetes</taxon>
        <taxon>Chaetothyriomycetidae</taxon>
        <taxon>Verrucariales</taxon>
        <taxon>Verrucariaceae</taxon>
        <taxon>Endocarpon</taxon>
    </lineage>
</organism>
<keyword evidence="4" id="KW-0807">Transducer</keyword>
<evidence type="ECO:0000313" key="5">
    <source>
        <dbReference type="EMBL" id="KAF7503185.1"/>
    </source>
</evidence>
<dbReference type="Pfam" id="PF00503">
    <property type="entry name" value="G-alpha"/>
    <property type="match status" value="1"/>
</dbReference>
<dbReference type="PANTHER" id="PTHR10218:SF302">
    <property type="entry name" value="GUANINE NUCLEOTIDE-BINDING PROTEIN ALPHA-5 SUBUNIT"/>
    <property type="match status" value="1"/>
</dbReference>
<keyword evidence="1" id="KW-0479">Metal-binding</keyword>
<protein>
    <submittedName>
        <fullName evidence="5">Uncharacterized protein</fullName>
    </submittedName>
</protein>
<reference evidence="5" key="1">
    <citation type="submission" date="2020-02" db="EMBL/GenBank/DDBJ databases">
        <authorList>
            <person name="Palmer J.M."/>
        </authorList>
    </citation>
    <scope>NUCLEOTIDE SEQUENCE</scope>
    <source>
        <strain evidence="5">EPUS1.4</strain>
        <tissue evidence="5">Thallus</tissue>
    </source>
</reference>